<protein>
    <submittedName>
        <fullName evidence="6">8-amino-7-oxononanoate synthase, putative</fullName>
    </submittedName>
</protein>
<dbReference type="AlphaFoldDB" id="I8T625"/>
<dbReference type="PATRIC" id="fig|1172194.4.peg.2888"/>
<sequence length="407" mass="43211">MSILSKFDALARTFEKLGPPDANPLRVTFDKINSSTEGVINGKTTILLGTNNYLGLTFDADCIEESVSAVRRFGTGTTGSRVANGSYAGHRDLEKNLAEYFGRKHGMVFSTGYQANLSMLSTLAGHGDYLILDSDSHASIYDGARLGHAEVIRFRHNDPADLRKRLSRIKDAPGSKLVVVEGIYSMLGDSSPLADIAAVKREMGAYLLVDEAHSMGVLGAKGRGLAEHAGVEADVDFIVGTFSKSLGSVGGFCVSDIDGFDVLRLACRPYVFTASLPPAVIASTTQALRRLSEDQTLRVRLGENARRLYDGLRGLGFHVGPEASPIVSVEVDNAEIAVKAWNALLAGGLYVNLALPPATPTSRPLLRASISAAHTPRQIDTAVALFAQVGVELGIISPSSVPVAMVA</sequence>
<keyword evidence="7" id="KW-1185">Reference proteome</keyword>
<dbReference type="InterPro" id="IPR001917">
    <property type="entry name" value="Aminotrans_II_pyridoxalP_BS"/>
</dbReference>
<dbReference type="Gene3D" id="3.40.640.10">
    <property type="entry name" value="Type I PLP-dependent aspartate aminotransferase-like (Major domain)"/>
    <property type="match status" value="1"/>
</dbReference>
<comment type="cofactor">
    <cofactor evidence="1 4">
        <name>pyridoxal 5'-phosphate</name>
        <dbReference type="ChEBI" id="CHEBI:597326"/>
    </cofactor>
</comment>
<evidence type="ECO:0000313" key="6">
    <source>
        <dbReference type="EMBL" id="EIT69400.1"/>
    </source>
</evidence>
<proteinExistence type="inferred from homology"/>
<dbReference type="PROSITE" id="PS00599">
    <property type="entry name" value="AA_TRANSFER_CLASS_2"/>
    <property type="match status" value="1"/>
</dbReference>
<dbReference type="InterPro" id="IPR015421">
    <property type="entry name" value="PyrdxlP-dep_Trfase_major"/>
</dbReference>
<organism evidence="6 7">
    <name type="scientific">Hydrocarboniphaga effusa AP103</name>
    <dbReference type="NCBI Taxonomy" id="1172194"/>
    <lineage>
        <taxon>Bacteria</taxon>
        <taxon>Pseudomonadati</taxon>
        <taxon>Pseudomonadota</taxon>
        <taxon>Gammaproteobacteria</taxon>
        <taxon>Nevskiales</taxon>
        <taxon>Nevskiaceae</taxon>
        <taxon>Hydrocarboniphaga</taxon>
    </lineage>
</organism>
<evidence type="ECO:0000313" key="7">
    <source>
        <dbReference type="Proteomes" id="UP000003704"/>
    </source>
</evidence>
<dbReference type="PANTHER" id="PTHR13693">
    <property type="entry name" value="CLASS II AMINOTRANSFERASE/8-AMINO-7-OXONONANOATE SYNTHASE"/>
    <property type="match status" value="1"/>
</dbReference>
<dbReference type="OrthoDB" id="9807157at2"/>
<dbReference type="SUPFAM" id="SSF53383">
    <property type="entry name" value="PLP-dependent transferases"/>
    <property type="match status" value="1"/>
</dbReference>
<dbReference type="InterPro" id="IPR015424">
    <property type="entry name" value="PyrdxlP-dep_Trfase"/>
</dbReference>
<evidence type="ECO:0000256" key="1">
    <source>
        <dbReference type="ARBA" id="ARBA00001933"/>
    </source>
</evidence>
<dbReference type="EMBL" id="AKGD01000002">
    <property type="protein sequence ID" value="EIT69400.1"/>
    <property type="molecule type" value="Genomic_DNA"/>
</dbReference>
<dbReference type="PANTHER" id="PTHR13693:SF3">
    <property type="entry name" value="LD36009P"/>
    <property type="match status" value="1"/>
</dbReference>
<dbReference type="GO" id="GO:0016740">
    <property type="term" value="F:transferase activity"/>
    <property type="evidence" value="ECO:0007669"/>
    <property type="project" value="UniProtKB-KW"/>
</dbReference>
<dbReference type="InterPro" id="IPR015422">
    <property type="entry name" value="PyrdxlP-dep_Trfase_small"/>
</dbReference>
<dbReference type="Pfam" id="PF00155">
    <property type="entry name" value="Aminotran_1_2"/>
    <property type="match status" value="1"/>
</dbReference>
<dbReference type="InterPro" id="IPR050087">
    <property type="entry name" value="AON_synthase_class-II"/>
</dbReference>
<reference evidence="6 7" key="1">
    <citation type="journal article" date="2012" name="J. Bacteriol.">
        <title>Genome Sequence of n-Alkane-Degrading Hydrocarboniphaga effusa Strain AP103T (ATCC BAA-332T).</title>
        <authorList>
            <person name="Chang H.K."/>
            <person name="Zylstra G.J."/>
            <person name="Chae J.C."/>
        </authorList>
    </citation>
    <scope>NUCLEOTIDE SEQUENCE [LARGE SCALE GENOMIC DNA]</scope>
    <source>
        <strain evidence="6 7">AP103</strain>
    </source>
</reference>
<comment type="caution">
    <text evidence="6">The sequence shown here is derived from an EMBL/GenBank/DDBJ whole genome shotgun (WGS) entry which is preliminary data.</text>
</comment>
<evidence type="ECO:0000256" key="3">
    <source>
        <dbReference type="ARBA" id="ARBA00022898"/>
    </source>
</evidence>
<dbReference type="InterPro" id="IPR004839">
    <property type="entry name" value="Aminotransferase_I/II_large"/>
</dbReference>
<feature type="domain" description="Aminotransferase class I/classII large" evidence="5">
    <location>
        <begin position="45"/>
        <end position="384"/>
    </location>
</feature>
<keyword evidence="3 4" id="KW-0663">Pyridoxal phosphate</keyword>
<dbReference type="RefSeq" id="WP_007185923.1">
    <property type="nucleotide sequence ID" value="NZ_AKGD01000002.1"/>
</dbReference>
<comment type="similarity">
    <text evidence="4">Belongs to the class-II pyridoxal-phosphate-dependent aminotransferase family.</text>
</comment>
<dbReference type="STRING" id="1172194.WQQ_29820"/>
<name>I8T625_9GAMM</name>
<evidence type="ECO:0000259" key="5">
    <source>
        <dbReference type="Pfam" id="PF00155"/>
    </source>
</evidence>
<dbReference type="Gene3D" id="3.90.1150.10">
    <property type="entry name" value="Aspartate Aminotransferase, domain 1"/>
    <property type="match status" value="1"/>
</dbReference>
<dbReference type="Proteomes" id="UP000003704">
    <property type="component" value="Unassembled WGS sequence"/>
</dbReference>
<dbReference type="NCBIfam" id="NF047599">
    <property type="entry name" value="SerpalmtaseBetaP"/>
    <property type="match status" value="1"/>
</dbReference>
<evidence type="ECO:0000256" key="2">
    <source>
        <dbReference type="ARBA" id="ARBA00022679"/>
    </source>
</evidence>
<keyword evidence="2" id="KW-0808">Transferase</keyword>
<dbReference type="GO" id="GO:0030170">
    <property type="term" value="F:pyridoxal phosphate binding"/>
    <property type="evidence" value="ECO:0007669"/>
    <property type="project" value="InterPro"/>
</dbReference>
<accession>I8T625</accession>
<gene>
    <name evidence="6" type="ORF">WQQ_29820</name>
</gene>
<evidence type="ECO:0000256" key="4">
    <source>
        <dbReference type="RuleBase" id="RU003693"/>
    </source>
</evidence>